<name>A0A0G1U2R2_9BACT</name>
<dbReference type="Pfam" id="PF00294">
    <property type="entry name" value="PfkB"/>
    <property type="match status" value="1"/>
</dbReference>
<reference evidence="4 5" key="1">
    <citation type="journal article" date="2015" name="Nature">
        <title>rRNA introns, odd ribosomes, and small enigmatic genomes across a large radiation of phyla.</title>
        <authorList>
            <person name="Brown C.T."/>
            <person name="Hug L.A."/>
            <person name="Thomas B.C."/>
            <person name="Sharon I."/>
            <person name="Castelle C.J."/>
            <person name="Singh A."/>
            <person name="Wilkins M.J."/>
            <person name="Williams K.H."/>
            <person name="Banfield J.F."/>
        </authorList>
    </citation>
    <scope>NUCLEOTIDE SEQUENCE [LARGE SCALE GENOMIC DNA]</scope>
</reference>
<organism evidence="4 5">
    <name type="scientific">Candidatus Wolfebacteria bacterium GW2011_GWA2_47_9b</name>
    <dbReference type="NCBI Taxonomy" id="1619005"/>
    <lineage>
        <taxon>Bacteria</taxon>
        <taxon>Candidatus Wolfeibacteriota</taxon>
    </lineage>
</organism>
<accession>A0A0G1U2R2</accession>
<dbReference type="InterPro" id="IPR011611">
    <property type="entry name" value="PfkB_dom"/>
</dbReference>
<comment type="caution">
    <text evidence="4">The sequence shown here is derived from an EMBL/GenBank/DDBJ whole genome shotgun (WGS) entry which is preliminary data.</text>
</comment>
<dbReference type="EMBL" id="LCPB01000031">
    <property type="protein sequence ID" value="KKU88341.1"/>
    <property type="molecule type" value="Genomic_DNA"/>
</dbReference>
<feature type="domain" description="Carbohydrate kinase PfkB" evidence="3">
    <location>
        <begin position="56"/>
        <end position="308"/>
    </location>
</feature>
<proteinExistence type="predicted"/>
<keyword evidence="2 4" id="KW-0418">Kinase</keyword>
<dbReference type="AlphaFoldDB" id="A0A0G1U2R2"/>
<sequence length="331" mass="36963">MIGRKYDFVAIGDLVTDAFIKLKDARVKCDADGENCMLSMRFGDKIPYEDVVVVPAVGNSANAAVSAARLGLKSALVSHIGGDQNGKDALRVLWEERVSKKFVRVNKRMDTNYHYVLSYKGERTILIKSEEFTYSIPSIGKPTWIYLSSIGEKGLIRFHKEIERYLATHENVKLAFQPGTYQIKLGEKLSGTYKRAEVVFVNKEEAQRILGRKDKDIKKLLDGLCDLGTKIAVITDGRKGAYMHEGKEYWYTPMYPDTKPPVERTGAGDAFSSAFVAALALGKSAKEALMWGPVNSMSVVQHIGAREGLLPRHTLVKLLNKAPKTYRLKKI</sequence>
<dbReference type="GO" id="GO:0006796">
    <property type="term" value="P:phosphate-containing compound metabolic process"/>
    <property type="evidence" value="ECO:0007669"/>
    <property type="project" value="UniProtKB-ARBA"/>
</dbReference>
<dbReference type="Gene3D" id="3.40.1190.20">
    <property type="match status" value="1"/>
</dbReference>
<dbReference type="Proteomes" id="UP000033882">
    <property type="component" value="Unassembled WGS sequence"/>
</dbReference>
<dbReference type="InterPro" id="IPR002139">
    <property type="entry name" value="Ribo/fructo_kinase"/>
</dbReference>
<dbReference type="PANTHER" id="PTHR10584:SF166">
    <property type="entry name" value="RIBOKINASE"/>
    <property type="match status" value="1"/>
</dbReference>
<keyword evidence="1" id="KW-0808">Transferase</keyword>
<dbReference type="PRINTS" id="PR00990">
    <property type="entry name" value="RIBOKINASE"/>
</dbReference>
<dbReference type="InterPro" id="IPR029056">
    <property type="entry name" value="Ribokinase-like"/>
</dbReference>
<evidence type="ECO:0000256" key="1">
    <source>
        <dbReference type="ARBA" id="ARBA00022679"/>
    </source>
</evidence>
<evidence type="ECO:0000256" key="2">
    <source>
        <dbReference type="ARBA" id="ARBA00022777"/>
    </source>
</evidence>
<evidence type="ECO:0000259" key="3">
    <source>
        <dbReference type="Pfam" id="PF00294"/>
    </source>
</evidence>
<evidence type="ECO:0000313" key="5">
    <source>
        <dbReference type="Proteomes" id="UP000033882"/>
    </source>
</evidence>
<protein>
    <submittedName>
        <fullName evidence="4">Sugar kinase, ribokinase family</fullName>
    </submittedName>
</protein>
<dbReference type="SUPFAM" id="SSF53613">
    <property type="entry name" value="Ribokinase-like"/>
    <property type="match status" value="1"/>
</dbReference>
<dbReference type="PANTHER" id="PTHR10584">
    <property type="entry name" value="SUGAR KINASE"/>
    <property type="match status" value="1"/>
</dbReference>
<dbReference type="GO" id="GO:0005829">
    <property type="term" value="C:cytosol"/>
    <property type="evidence" value="ECO:0007669"/>
    <property type="project" value="TreeGrafter"/>
</dbReference>
<evidence type="ECO:0000313" key="4">
    <source>
        <dbReference type="EMBL" id="KKU88341.1"/>
    </source>
</evidence>
<gene>
    <name evidence="4" type="ORF">UY19_C0031G0007</name>
</gene>
<dbReference type="GO" id="GO:0016301">
    <property type="term" value="F:kinase activity"/>
    <property type="evidence" value="ECO:0007669"/>
    <property type="project" value="UniProtKB-KW"/>
</dbReference>